<dbReference type="EMBL" id="CAJNAS010000002">
    <property type="protein sequence ID" value="CAE6869048.1"/>
    <property type="molecule type" value="Genomic_DNA"/>
</dbReference>
<keyword evidence="4" id="KW-1185">Reference proteome</keyword>
<keyword evidence="2" id="KW-0732">Signal</keyword>
<sequence>MNRRMVILALACSLTLPAVAFGASKEEKQAEVRKSARSNLPLNGRSTTRMTT</sequence>
<feature type="compositionally biased region" description="Polar residues" evidence="1">
    <location>
        <begin position="37"/>
        <end position="52"/>
    </location>
</feature>
<comment type="caution">
    <text evidence="3">The sequence shown here is derived from an EMBL/GenBank/DDBJ whole genome shotgun (WGS) entry which is preliminary data.</text>
</comment>
<dbReference type="AlphaFoldDB" id="A0A9N8MLH8"/>
<dbReference type="Proteomes" id="UP000675121">
    <property type="component" value="Unassembled WGS sequence"/>
</dbReference>
<feature type="signal peptide" evidence="2">
    <location>
        <begin position="1"/>
        <end position="20"/>
    </location>
</feature>
<feature type="chain" id="PRO_5040413798" evidence="2">
    <location>
        <begin position="21"/>
        <end position="52"/>
    </location>
</feature>
<evidence type="ECO:0000256" key="2">
    <source>
        <dbReference type="SAM" id="SignalP"/>
    </source>
</evidence>
<protein>
    <submittedName>
        <fullName evidence="3">Uncharacterized protein</fullName>
    </submittedName>
</protein>
<evidence type="ECO:0000256" key="1">
    <source>
        <dbReference type="SAM" id="MobiDB-lite"/>
    </source>
</evidence>
<proteinExistence type="predicted"/>
<evidence type="ECO:0000313" key="4">
    <source>
        <dbReference type="Proteomes" id="UP000675121"/>
    </source>
</evidence>
<evidence type="ECO:0000313" key="3">
    <source>
        <dbReference type="EMBL" id="CAE6869048.1"/>
    </source>
</evidence>
<reference evidence="3" key="1">
    <citation type="submission" date="2021-02" db="EMBL/GenBank/DDBJ databases">
        <authorList>
            <person name="Vanwijnsberghe S."/>
        </authorList>
    </citation>
    <scope>NUCLEOTIDE SEQUENCE</scope>
    <source>
        <strain evidence="3">R-70211</strain>
    </source>
</reference>
<feature type="region of interest" description="Disordered" evidence="1">
    <location>
        <begin position="28"/>
        <end position="52"/>
    </location>
</feature>
<organism evidence="3 4">
    <name type="scientific">Paraburkholderia domus</name>
    <dbReference type="NCBI Taxonomy" id="2793075"/>
    <lineage>
        <taxon>Bacteria</taxon>
        <taxon>Pseudomonadati</taxon>
        <taxon>Pseudomonadota</taxon>
        <taxon>Betaproteobacteria</taxon>
        <taxon>Burkholderiales</taxon>
        <taxon>Burkholderiaceae</taxon>
        <taxon>Paraburkholderia</taxon>
    </lineage>
</organism>
<accession>A0A9N8MLH8</accession>
<gene>
    <name evidence="3" type="ORF">R70211_01059</name>
</gene>
<name>A0A9N8MLH8_9BURK</name>
<dbReference type="RefSeq" id="WP_201074264.1">
    <property type="nucleotide sequence ID" value="NZ_CAJNAS010000002.1"/>
</dbReference>